<dbReference type="Proteomes" id="UP001501020">
    <property type="component" value="Unassembled WGS sequence"/>
</dbReference>
<evidence type="ECO:0000256" key="1">
    <source>
        <dbReference type="SAM" id="Phobius"/>
    </source>
</evidence>
<name>A0ABP5K0W2_9ACTN</name>
<comment type="caution">
    <text evidence="3">The sequence shown here is derived from an EMBL/GenBank/DDBJ whole genome shotgun (WGS) entry which is preliminary data.</text>
</comment>
<sequence length="220" mass="23981">MRWRSWGWYVLAVIVMAGVTADVLADGPLRHLDWTVHRFCDADVRGGWMSVVGVFTQLGQRGVIVKYVLVPLAVLGVIRARSPRPALVPFVVVGLLSLLQLGLKSVIPRTYPHGNTDVLWTHGDAYPSGHTLNGFVLIWVAVELLVIVVPALGRWLTARVRRDVALVTGFLTGASLTLADEHWLTDVLFSLALGPVLLTGLAAVDPFTRRSWPGQPARAG</sequence>
<protein>
    <recommendedName>
        <fullName evidence="2">Phosphatidic acid phosphatase type 2/haloperoxidase domain-containing protein</fullName>
    </recommendedName>
</protein>
<keyword evidence="1" id="KW-0812">Transmembrane</keyword>
<evidence type="ECO:0000259" key="2">
    <source>
        <dbReference type="Pfam" id="PF01569"/>
    </source>
</evidence>
<dbReference type="InterPro" id="IPR000326">
    <property type="entry name" value="PAP2/HPO"/>
</dbReference>
<dbReference type="Gene3D" id="1.20.144.10">
    <property type="entry name" value="Phosphatidic acid phosphatase type 2/haloperoxidase"/>
    <property type="match status" value="1"/>
</dbReference>
<proteinExistence type="predicted"/>
<dbReference type="RefSeq" id="WP_344261902.1">
    <property type="nucleotide sequence ID" value="NZ_BAAAMR010000005.1"/>
</dbReference>
<feature type="transmembrane region" description="Helical" evidence="1">
    <location>
        <begin position="132"/>
        <end position="152"/>
    </location>
</feature>
<dbReference type="Pfam" id="PF01569">
    <property type="entry name" value="PAP2"/>
    <property type="match status" value="1"/>
</dbReference>
<dbReference type="InterPro" id="IPR036938">
    <property type="entry name" value="PAP2/HPO_sf"/>
</dbReference>
<gene>
    <name evidence="3" type="ORF">GCM10009727_09870</name>
</gene>
<feature type="transmembrane region" description="Helical" evidence="1">
    <location>
        <begin position="85"/>
        <end position="103"/>
    </location>
</feature>
<evidence type="ECO:0000313" key="3">
    <source>
        <dbReference type="EMBL" id="GAA2123317.1"/>
    </source>
</evidence>
<accession>A0ABP5K0W2</accession>
<dbReference type="EMBL" id="BAAAMR010000005">
    <property type="protein sequence ID" value="GAA2123317.1"/>
    <property type="molecule type" value="Genomic_DNA"/>
</dbReference>
<reference evidence="4" key="1">
    <citation type="journal article" date="2019" name="Int. J. Syst. Evol. Microbiol.">
        <title>The Global Catalogue of Microorganisms (GCM) 10K type strain sequencing project: providing services to taxonomists for standard genome sequencing and annotation.</title>
        <authorList>
            <consortium name="The Broad Institute Genomics Platform"/>
            <consortium name="The Broad Institute Genome Sequencing Center for Infectious Disease"/>
            <person name="Wu L."/>
            <person name="Ma J."/>
        </authorList>
    </citation>
    <scope>NUCLEOTIDE SEQUENCE [LARGE SCALE GENOMIC DNA]</scope>
    <source>
        <strain evidence="4">JCM 13850</strain>
    </source>
</reference>
<dbReference type="SUPFAM" id="SSF48317">
    <property type="entry name" value="Acid phosphatase/Vanadium-dependent haloperoxidase"/>
    <property type="match status" value="1"/>
</dbReference>
<evidence type="ECO:0000313" key="4">
    <source>
        <dbReference type="Proteomes" id="UP001501020"/>
    </source>
</evidence>
<keyword evidence="1" id="KW-1133">Transmembrane helix</keyword>
<feature type="domain" description="Phosphatidic acid phosphatase type 2/haloperoxidase" evidence="2">
    <location>
        <begin position="109"/>
        <end position="202"/>
    </location>
</feature>
<organism evidence="3 4">
    <name type="scientific">Actinomadura napierensis</name>
    <dbReference type="NCBI Taxonomy" id="267854"/>
    <lineage>
        <taxon>Bacteria</taxon>
        <taxon>Bacillati</taxon>
        <taxon>Actinomycetota</taxon>
        <taxon>Actinomycetes</taxon>
        <taxon>Streptosporangiales</taxon>
        <taxon>Thermomonosporaceae</taxon>
        <taxon>Actinomadura</taxon>
    </lineage>
</organism>
<keyword evidence="4" id="KW-1185">Reference proteome</keyword>
<keyword evidence="1" id="KW-0472">Membrane</keyword>
<feature type="transmembrane region" description="Helical" evidence="1">
    <location>
        <begin position="58"/>
        <end position="78"/>
    </location>
</feature>